<feature type="non-terminal residue" evidence="2">
    <location>
        <position position="1"/>
    </location>
</feature>
<dbReference type="EMBL" id="BARU01010415">
    <property type="protein sequence ID" value="GAH32785.1"/>
    <property type="molecule type" value="Genomic_DNA"/>
</dbReference>
<dbReference type="GO" id="GO:0004534">
    <property type="term" value="F:5'-3' RNA exonuclease activity"/>
    <property type="evidence" value="ECO:0007669"/>
    <property type="project" value="TreeGrafter"/>
</dbReference>
<name>X1FJS9_9ZZZZ</name>
<proteinExistence type="predicted"/>
<feature type="domain" description="Polymerase/histidinol phosphatase N-terminal" evidence="1">
    <location>
        <begin position="2"/>
        <end position="66"/>
    </location>
</feature>
<evidence type="ECO:0000259" key="1">
    <source>
        <dbReference type="SMART" id="SM00481"/>
    </source>
</evidence>
<dbReference type="PANTHER" id="PTHR42924:SF3">
    <property type="entry name" value="POLYMERASE_HISTIDINOL PHOSPHATASE N-TERMINAL DOMAIN-CONTAINING PROTEIN"/>
    <property type="match status" value="1"/>
</dbReference>
<dbReference type="InterPro" id="IPR016195">
    <property type="entry name" value="Pol/histidinol_Pase-like"/>
</dbReference>
<dbReference type="GO" id="GO:0035312">
    <property type="term" value="F:5'-3' DNA exonuclease activity"/>
    <property type="evidence" value="ECO:0007669"/>
    <property type="project" value="TreeGrafter"/>
</dbReference>
<evidence type="ECO:0000313" key="2">
    <source>
        <dbReference type="EMBL" id="GAH32785.1"/>
    </source>
</evidence>
<comment type="caution">
    <text evidence="2">The sequence shown here is derived from an EMBL/GenBank/DDBJ whole genome shotgun (WGS) entry which is preliminary data.</text>
</comment>
<dbReference type="CDD" id="cd07432">
    <property type="entry name" value="PHP_HisPPase"/>
    <property type="match status" value="1"/>
</dbReference>
<reference evidence="2" key="1">
    <citation type="journal article" date="2014" name="Front. Microbiol.">
        <title>High frequency of phylogenetically diverse reductive dehalogenase-homologous genes in deep subseafloor sedimentary metagenomes.</title>
        <authorList>
            <person name="Kawai M."/>
            <person name="Futagami T."/>
            <person name="Toyoda A."/>
            <person name="Takaki Y."/>
            <person name="Nishi S."/>
            <person name="Hori S."/>
            <person name="Arai W."/>
            <person name="Tsubouchi T."/>
            <person name="Morono Y."/>
            <person name="Uchiyama I."/>
            <person name="Ito T."/>
            <person name="Fujiyama A."/>
            <person name="Inagaki F."/>
            <person name="Takami H."/>
        </authorList>
    </citation>
    <scope>NUCLEOTIDE SEQUENCE</scope>
    <source>
        <strain evidence="2">Expedition CK06-06</strain>
    </source>
</reference>
<gene>
    <name evidence="2" type="ORF">S03H2_19862</name>
</gene>
<dbReference type="SMART" id="SM00481">
    <property type="entry name" value="POLIIIAc"/>
    <property type="match status" value="1"/>
</dbReference>
<accession>X1FJS9</accession>
<organism evidence="2">
    <name type="scientific">marine sediment metagenome</name>
    <dbReference type="NCBI Taxonomy" id="412755"/>
    <lineage>
        <taxon>unclassified sequences</taxon>
        <taxon>metagenomes</taxon>
        <taxon>ecological metagenomes</taxon>
    </lineage>
</organism>
<dbReference type="Gene3D" id="3.20.20.140">
    <property type="entry name" value="Metal-dependent hydrolases"/>
    <property type="match status" value="1"/>
</dbReference>
<protein>
    <recommendedName>
        <fullName evidence="1">Polymerase/histidinol phosphatase N-terminal domain-containing protein</fullName>
    </recommendedName>
</protein>
<dbReference type="SUPFAM" id="SSF89550">
    <property type="entry name" value="PHP domain-like"/>
    <property type="match status" value="1"/>
</dbReference>
<dbReference type="PANTHER" id="PTHR42924">
    <property type="entry name" value="EXONUCLEASE"/>
    <property type="match status" value="1"/>
</dbReference>
<sequence>VGNLHIHTTRSDGGGDAKEIAEAARAVGLDFIILNDHSYLTQLHLEDQGYYKGILVLVGSEIGTSSHHYLAFNITHQVNDESYSPQEVIDAVNSQGGFGFLAHPFERGMHFLQNSVTYTWDDWSVKGYTGICIWNFSSRWKENVKSFWHGIFHLIFKRYTLKGPSKKTLSTWDRLCSEGRVVAIGGSDAHASSIKIGFIKLKPLSYRYLLNTINTHILTLSPLSGDVTDDKEIIYTSLREDTEIIEINNHKGSQEKEL</sequence>
<dbReference type="InterPro" id="IPR052018">
    <property type="entry name" value="PHP_domain"/>
</dbReference>
<dbReference type="AlphaFoldDB" id="X1FJS9"/>
<dbReference type="InterPro" id="IPR003141">
    <property type="entry name" value="Pol/His_phosphatase_N"/>
</dbReference>